<gene>
    <name evidence="2" type="ORF">FYJ66_03070</name>
</gene>
<dbReference type="EMBL" id="VUNB01000002">
    <property type="protein sequence ID" value="MST68572.1"/>
    <property type="molecule type" value="Genomic_DNA"/>
</dbReference>
<keyword evidence="2" id="KW-0808">Transferase</keyword>
<dbReference type="InterPro" id="IPR015424">
    <property type="entry name" value="PyrdxlP-dep_Trfase"/>
</dbReference>
<dbReference type="Gene3D" id="3.90.1150.10">
    <property type="entry name" value="Aspartate Aminotransferase, domain 1"/>
    <property type="match status" value="2"/>
</dbReference>
<comment type="caution">
    <text evidence="2">The sequence shown here is derived from an EMBL/GenBank/DDBJ whole genome shotgun (WGS) entry which is preliminary data.</text>
</comment>
<dbReference type="NCBIfam" id="NF005305">
    <property type="entry name" value="PRK06836.1"/>
    <property type="match status" value="1"/>
</dbReference>
<keyword evidence="2" id="KW-0032">Aminotransferase</keyword>
<dbReference type="Pfam" id="PF00155">
    <property type="entry name" value="Aminotran_1_2"/>
    <property type="match status" value="1"/>
</dbReference>
<protein>
    <submittedName>
        <fullName evidence="2">Pyridoxal phosphate-dependent aminotransferase</fullName>
    </submittedName>
</protein>
<evidence type="ECO:0000313" key="2">
    <source>
        <dbReference type="EMBL" id="MST68572.1"/>
    </source>
</evidence>
<accession>A0A6A8M5E8</accession>
<dbReference type="PANTHER" id="PTHR42691">
    <property type="entry name" value="ASPARTATE AMINOTRANSFERASE YHDR-RELATED"/>
    <property type="match status" value="1"/>
</dbReference>
<dbReference type="GO" id="GO:0030170">
    <property type="term" value="F:pyridoxal phosphate binding"/>
    <property type="evidence" value="ECO:0007669"/>
    <property type="project" value="InterPro"/>
</dbReference>
<dbReference type="GO" id="GO:0008483">
    <property type="term" value="F:transaminase activity"/>
    <property type="evidence" value="ECO:0007669"/>
    <property type="project" value="UniProtKB-KW"/>
</dbReference>
<feature type="domain" description="Aminotransferase class I/classII large" evidence="1">
    <location>
        <begin position="34"/>
        <end position="389"/>
    </location>
</feature>
<dbReference type="RefSeq" id="WP_154572040.1">
    <property type="nucleotide sequence ID" value="NZ_JAXDSY010000028.1"/>
</dbReference>
<dbReference type="InterPro" id="IPR004839">
    <property type="entry name" value="Aminotransferase_I/II_large"/>
</dbReference>
<dbReference type="AlphaFoldDB" id="A0A6A8M5E8"/>
<dbReference type="CDD" id="cd00609">
    <property type="entry name" value="AAT_like"/>
    <property type="match status" value="1"/>
</dbReference>
<organism evidence="2">
    <name type="scientific">Baileyella intestinalis</name>
    <dbReference type="NCBI Taxonomy" id="2606709"/>
    <lineage>
        <taxon>Bacteria</taxon>
        <taxon>Bacillati</taxon>
        <taxon>Bacillota</taxon>
        <taxon>Clostridia</taxon>
        <taxon>Peptostreptococcales</taxon>
        <taxon>Anaerovoracaceae</taxon>
        <taxon>Baileyella</taxon>
    </lineage>
</organism>
<name>A0A6A8M5E8_9FIRM</name>
<dbReference type="InterPro" id="IPR015421">
    <property type="entry name" value="PyrdxlP-dep_Trfase_major"/>
</dbReference>
<evidence type="ECO:0000259" key="1">
    <source>
        <dbReference type="Pfam" id="PF00155"/>
    </source>
</evidence>
<dbReference type="InterPro" id="IPR015422">
    <property type="entry name" value="PyrdxlP-dep_Trfase_small"/>
</dbReference>
<dbReference type="SUPFAM" id="SSF53383">
    <property type="entry name" value="PLP-dependent transferases"/>
    <property type="match status" value="1"/>
</dbReference>
<proteinExistence type="predicted"/>
<sequence length="399" mass="44503">MIANSMKPFLAGSSVIRAMFEEGKKMAKVYGEENVYDFSVGNPGLHPPKEVHDAIEYINNEMDPHVVHGYMANAGFESTRKAVAENLNRRFGKGKEIYSWEHIIMTVGAGSAINDIMKTVFDPGDKQVVFAPYFVEYANWARNYLAETIVVPPNEANGFEPDPEALKEALTPEVKLVIINNPNNPTGAIYSAETIQKIAEVLKEKEKEYGHTIYILSDEPYRELVYVDKEVPFIPDYYDDTIMAYSWSKSLSLPGERIGYVAVPDKAEGADEFIQAAIVANRVCGDTNAPGIMQLVVERCMDARVDIPYYEKNAKDLYDIVTKAGFKAIVPQGAFYLWIKSPVEDEKEFVSAAKDERILIVPGSAFACPGYVRASFCIANETIQRSAESFANLGKKYFG</sequence>
<reference evidence="2" key="1">
    <citation type="submission" date="2019-09" db="EMBL/GenBank/DDBJ databases">
        <title>In-depth cultivation of the pig gut microbiome towards novel bacterial diversity and tailored functional studies.</title>
        <authorList>
            <person name="Wylensek D."/>
            <person name="Hitch T.C.A."/>
            <person name="Clavel T."/>
        </authorList>
    </citation>
    <scope>NUCLEOTIDE SEQUENCE</scope>
    <source>
        <strain evidence="2">RF-744-FAT-WT-3</strain>
    </source>
</reference>
<dbReference type="PANTHER" id="PTHR42691:SF1">
    <property type="entry name" value="ASPARTATE AMINOTRANSFERASE YHDR-RELATED"/>
    <property type="match status" value="1"/>
</dbReference>
<dbReference type="Gene3D" id="3.40.640.10">
    <property type="entry name" value="Type I PLP-dependent aspartate aminotransferase-like (Major domain)"/>
    <property type="match status" value="1"/>
</dbReference>